<dbReference type="AlphaFoldDB" id="A0A2P2QYT6"/>
<dbReference type="EMBL" id="GGEC01091623">
    <property type="protein sequence ID" value="MBX72107.1"/>
    <property type="molecule type" value="Transcribed_RNA"/>
</dbReference>
<evidence type="ECO:0000313" key="1">
    <source>
        <dbReference type="EMBL" id="MBX72107.1"/>
    </source>
</evidence>
<name>A0A2P2QYT6_RHIMU</name>
<organism evidence="1">
    <name type="scientific">Rhizophora mucronata</name>
    <name type="common">Asiatic mangrove</name>
    <dbReference type="NCBI Taxonomy" id="61149"/>
    <lineage>
        <taxon>Eukaryota</taxon>
        <taxon>Viridiplantae</taxon>
        <taxon>Streptophyta</taxon>
        <taxon>Embryophyta</taxon>
        <taxon>Tracheophyta</taxon>
        <taxon>Spermatophyta</taxon>
        <taxon>Magnoliopsida</taxon>
        <taxon>eudicotyledons</taxon>
        <taxon>Gunneridae</taxon>
        <taxon>Pentapetalae</taxon>
        <taxon>rosids</taxon>
        <taxon>fabids</taxon>
        <taxon>Malpighiales</taxon>
        <taxon>Rhizophoraceae</taxon>
        <taxon>Rhizophora</taxon>
    </lineage>
</organism>
<sequence length="79" mass="9321">MLNISWRNLNTRRKKNHWWKCYLPVEFPDKKVPDNQDLLCTRVQRLLCKDAQLTSGFCCCLCLVVSHQILSFQSLPVVK</sequence>
<accession>A0A2P2QYT6</accession>
<protein>
    <submittedName>
        <fullName evidence="1">Uncharacterized protein</fullName>
    </submittedName>
</protein>
<proteinExistence type="predicted"/>
<reference evidence="1" key="1">
    <citation type="submission" date="2018-02" db="EMBL/GenBank/DDBJ databases">
        <title>Rhizophora mucronata_Transcriptome.</title>
        <authorList>
            <person name="Meera S.P."/>
            <person name="Sreeshan A."/>
            <person name="Augustine A."/>
        </authorList>
    </citation>
    <scope>NUCLEOTIDE SEQUENCE</scope>
    <source>
        <tissue evidence="1">Leaf</tissue>
    </source>
</reference>